<dbReference type="PANTHER" id="PTHR45649">
    <property type="entry name" value="AMINO-ACID PERMEASE BAT1"/>
    <property type="match status" value="1"/>
</dbReference>
<dbReference type="Gene3D" id="1.20.1740.10">
    <property type="entry name" value="Amino acid/polyamine transporter I"/>
    <property type="match status" value="1"/>
</dbReference>
<feature type="transmembrane region" description="Helical" evidence="7">
    <location>
        <begin position="282"/>
        <end position="305"/>
    </location>
</feature>
<dbReference type="Pfam" id="PF13520">
    <property type="entry name" value="AA_permease_2"/>
    <property type="match status" value="1"/>
</dbReference>
<keyword evidence="2" id="KW-0813">Transport</keyword>
<feature type="transmembrane region" description="Helical" evidence="7">
    <location>
        <begin position="404"/>
        <end position="423"/>
    </location>
</feature>
<evidence type="ECO:0008006" key="10">
    <source>
        <dbReference type="Google" id="ProtNLM"/>
    </source>
</evidence>
<reference evidence="8 9" key="1">
    <citation type="submission" date="2023-01" db="EMBL/GenBank/DDBJ databases">
        <title>Analysis of 21 Apiospora genomes using comparative genomics revels a genus with tremendous synthesis potential of carbohydrate active enzymes and secondary metabolites.</title>
        <authorList>
            <person name="Sorensen T."/>
        </authorList>
    </citation>
    <scope>NUCLEOTIDE SEQUENCE [LARGE SCALE GENOMIC DNA]</scope>
    <source>
        <strain evidence="8 9">CBS 117206</strain>
    </source>
</reference>
<evidence type="ECO:0000256" key="1">
    <source>
        <dbReference type="ARBA" id="ARBA00004141"/>
    </source>
</evidence>
<dbReference type="Proteomes" id="UP001392437">
    <property type="component" value="Unassembled WGS sequence"/>
</dbReference>
<protein>
    <recommendedName>
        <fullName evidence="10">Amino acid/polyamine/organocation transporter, APC superfamily</fullName>
    </recommendedName>
</protein>
<feature type="transmembrane region" description="Helical" evidence="7">
    <location>
        <begin position="85"/>
        <end position="118"/>
    </location>
</feature>
<comment type="caution">
    <text evidence="8">The sequence shown here is derived from an EMBL/GenBank/DDBJ whole genome shotgun (WGS) entry which is preliminary data.</text>
</comment>
<evidence type="ECO:0000313" key="8">
    <source>
        <dbReference type="EMBL" id="KAK8123990.1"/>
    </source>
</evidence>
<feature type="transmembrane region" description="Helical" evidence="7">
    <location>
        <begin position="55"/>
        <end position="79"/>
    </location>
</feature>
<feature type="region of interest" description="Disordered" evidence="6">
    <location>
        <begin position="464"/>
        <end position="485"/>
    </location>
</feature>
<evidence type="ECO:0000256" key="3">
    <source>
        <dbReference type="ARBA" id="ARBA00022692"/>
    </source>
</evidence>
<keyword evidence="9" id="KW-1185">Reference proteome</keyword>
<evidence type="ECO:0000256" key="6">
    <source>
        <dbReference type="SAM" id="MobiDB-lite"/>
    </source>
</evidence>
<accession>A0AAW0R4T0</accession>
<keyword evidence="5 7" id="KW-0472">Membrane</keyword>
<dbReference type="PIRSF" id="PIRSF006060">
    <property type="entry name" value="AA_transporter"/>
    <property type="match status" value="1"/>
</dbReference>
<keyword evidence="4 7" id="KW-1133">Transmembrane helix</keyword>
<sequence length="507" mass="54697">MVLTYTAHHTEAPPARPGLAAAEDGVVLSSDADAEILATIGYKQELKRNCRAIEIFGFAFSIMGLMPSIATTLDFALLAGPAGMVWAWFVASGCIFVVGLAMADLGSAFPTSGALYWWTHYFSSARTRNYLSFLVGYSNSLGLIGGFCSIEYGFATLFCAELAMASNGLWQPSKNVLYVVFLLCALSHGALASTSSKFMGRLLYLFIFLNMALIFATVVALPLGRAGKRNDAVFIFADVDNLTKWPTGWAFMLAWMSPIWTIGSFDACMAQIYYDALGRKGALAFVALLFIVQYFMGLSICVTASRQLWAFSRDGALPFSRFIRPISARFGHIPLRATWACVLVASVFGLLCLVAPAAASALFSLCIAGDSLAWCVPILARVVWGQARFAPGPFYTGKRWSTPIAWAAAAFLAFAIVLAMFPLDGPRPAPADMNYCVVVNAAVWGGATLYYFLDARKWFKGPGGMREEQGGEGEGVGSLLTDNTEETVVKRVGDVQRDEGPGVGKRG</sequence>
<evidence type="ECO:0000256" key="4">
    <source>
        <dbReference type="ARBA" id="ARBA00022989"/>
    </source>
</evidence>
<dbReference type="EMBL" id="JAQQWP010000003">
    <property type="protein sequence ID" value="KAK8123990.1"/>
    <property type="molecule type" value="Genomic_DNA"/>
</dbReference>
<evidence type="ECO:0000256" key="7">
    <source>
        <dbReference type="SAM" id="Phobius"/>
    </source>
</evidence>
<evidence type="ECO:0000256" key="5">
    <source>
        <dbReference type="ARBA" id="ARBA00023136"/>
    </source>
</evidence>
<keyword evidence="3 7" id="KW-0812">Transmembrane</keyword>
<feature type="transmembrane region" description="Helical" evidence="7">
    <location>
        <begin position="130"/>
        <end position="155"/>
    </location>
</feature>
<dbReference type="GO" id="GO:0016020">
    <property type="term" value="C:membrane"/>
    <property type="evidence" value="ECO:0007669"/>
    <property type="project" value="UniProtKB-SubCell"/>
</dbReference>
<dbReference type="GO" id="GO:0022857">
    <property type="term" value="F:transmembrane transporter activity"/>
    <property type="evidence" value="ECO:0007669"/>
    <property type="project" value="InterPro"/>
</dbReference>
<evidence type="ECO:0000256" key="2">
    <source>
        <dbReference type="ARBA" id="ARBA00022448"/>
    </source>
</evidence>
<gene>
    <name evidence="8" type="ORF">PG999_003908</name>
</gene>
<organism evidence="8 9">
    <name type="scientific">Apiospora kogelbergensis</name>
    <dbReference type="NCBI Taxonomy" id="1337665"/>
    <lineage>
        <taxon>Eukaryota</taxon>
        <taxon>Fungi</taxon>
        <taxon>Dikarya</taxon>
        <taxon>Ascomycota</taxon>
        <taxon>Pezizomycotina</taxon>
        <taxon>Sordariomycetes</taxon>
        <taxon>Xylariomycetidae</taxon>
        <taxon>Amphisphaeriales</taxon>
        <taxon>Apiosporaceae</taxon>
        <taxon>Apiospora</taxon>
    </lineage>
</organism>
<dbReference type="PANTHER" id="PTHR45649:SF6">
    <property type="entry name" value="GABA-SPECIFIC PERMEASE"/>
    <property type="match status" value="1"/>
</dbReference>
<feature type="transmembrane region" description="Helical" evidence="7">
    <location>
        <begin position="249"/>
        <end position="270"/>
    </location>
</feature>
<comment type="subcellular location">
    <subcellularLocation>
        <location evidence="1">Membrane</location>
        <topology evidence="1">Multi-pass membrane protein</topology>
    </subcellularLocation>
</comment>
<feature type="transmembrane region" description="Helical" evidence="7">
    <location>
        <begin position="337"/>
        <end position="355"/>
    </location>
</feature>
<feature type="transmembrane region" description="Helical" evidence="7">
    <location>
        <begin position="175"/>
        <end position="195"/>
    </location>
</feature>
<feature type="transmembrane region" description="Helical" evidence="7">
    <location>
        <begin position="435"/>
        <end position="453"/>
    </location>
</feature>
<feature type="transmembrane region" description="Helical" evidence="7">
    <location>
        <begin position="202"/>
        <end position="223"/>
    </location>
</feature>
<feature type="transmembrane region" description="Helical" evidence="7">
    <location>
        <begin position="362"/>
        <end position="384"/>
    </location>
</feature>
<name>A0AAW0R4T0_9PEZI</name>
<dbReference type="InterPro" id="IPR002293">
    <property type="entry name" value="AA/rel_permease1"/>
</dbReference>
<proteinExistence type="predicted"/>
<evidence type="ECO:0000313" key="9">
    <source>
        <dbReference type="Proteomes" id="UP001392437"/>
    </source>
</evidence>
<dbReference type="AlphaFoldDB" id="A0AAW0R4T0"/>